<dbReference type="Gene3D" id="3.90.1010.10">
    <property type="match status" value="1"/>
</dbReference>
<dbReference type="SUPFAM" id="SSF82649">
    <property type="entry name" value="SufE/NifU"/>
    <property type="match status" value="1"/>
</dbReference>
<accession>A0ABT2ZXF6</accession>
<keyword evidence="2" id="KW-1185">Reference proteome</keyword>
<protein>
    <submittedName>
        <fullName evidence="1">Iron-sulfur cluster assembly scaffold protein</fullName>
    </submittedName>
</protein>
<reference evidence="1 2" key="1">
    <citation type="submission" date="2022-10" db="EMBL/GenBank/DDBJ databases">
        <title>Sinirhodobacter sp. nov., isolated from ocean surface sediments.</title>
        <authorList>
            <person name="He W."/>
            <person name="Wang L."/>
            <person name="Zhang D.-F."/>
        </authorList>
    </citation>
    <scope>NUCLEOTIDE SEQUENCE [LARGE SCALE GENOMIC DNA]</scope>
    <source>
        <strain evidence="1 2">WL0115</strain>
    </source>
</reference>
<evidence type="ECO:0000313" key="2">
    <source>
        <dbReference type="Proteomes" id="UP001526166"/>
    </source>
</evidence>
<gene>
    <name evidence="1" type="ORF">OE699_06185</name>
</gene>
<dbReference type="InterPro" id="IPR002871">
    <property type="entry name" value="NIF_FeS_clus_asmbl_NifU_N"/>
</dbReference>
<comment type="caution">
    <text evidence="1">The sequence shown here is derived from an EMBL/GenBank/DDBJ whole genome shotgun (WGS) entry which is preliminary data.</text>
</comment>
<dbReference type="Proteomes" id="UP001526166">
    <property type="component" value="Unassembled WGS sequence"/>
</dbReference>
<dbReference type="RefSeq" id="WP_263847427.1">
    <property type="nucleotide sequence ID" value="NZ_JAOWKW010000004.1"/>
</dbReference>
<evidence type="ECO:0000313" key="1">
    <source>
        <dbReference type="EMBL" id="MCV2878437.1"/>
    </source>
</evidence>
<dbReference type="EMBL" id="JAOWKW010000004">
    <property type="protein sequence ID" value="MCV2878437.1"/>
    <property type="molecule type" value="Genomic_DNA"/>
</dbReference>
<proteinExistence type="predicted"/>
<dbReference type="CDD" id="cd06664">
    <property type="entry name" value="IscU_like"/>
    <property type="match status" value="1"/>
</dbReference>
<sequence>MSDTDLFKLYSSRILALAADIPHTEPLPAPTHKANRRAPLCGSTVTVELTFDGQCITGYSQQVHACALGQASASIFGANVIGRTPAEVERLRDELAAMLKGGPVPAAPFADYEVLLAARDYPNRHASILLAPQATLDALNAG</sequence>
<organism evidence="1 2">
    <name type="scientific">Sedimentimonas flavescens</name>
    <dbReference type="NCBI Taxonomy" id="2851012"/>
    <lineage>
        <taxon>Bacteria</taxon>
        <taxon>Pseudomonadati</taxon>
        <taxon>Pseudomonadota</taxon>
        <taxon>Alphaproteobacteria</taxon>
        <taxon>Rhodobacterales</taxon>
        <taxon>Rhodobacter group</taxon>
        <taxon>Sedimentimonas</taxon>
    </lineage>
</organism>
<name>A0ABT2ZXF6_9RHOB</name>